<name>A0A8B6C9F2_MYTGA</name>
<dbReference type="Proteomes" id="UP000596742">
    <property type="component" value="Unassembled WGS sequence"/>
</dbReference>
<keyword evidence="2" id="KW-1185">Reference proteome</keyword>
<comment type="caution">
    <text evidence="1">The sequence shown here is derived from an EMBL/GenBank/DDBJ whole genome shotgun (WGS) entry which is preliminary data.</text>
</comment>
<dbReference type="Gene3D" id="2.60.120.40">
    <property type="match status" value="1"/>
</dbReference>
<evidence type="ECO:0000313" key="2">
    <source>
        <dbReference type="Proteomes" id="UP000596742"/>
    </source>
</evidence>
<dbReference type="InterPro" id="IPR008983">
    <property type="entry name" value="Tumour_necrosis_fac-like_dom"/>
</dbReference>
<dbReference type="EMBL" id="UYJE01001353">
    <property type="protein sequence ID" value="VDI01466.1"/>
    <property type="molecule type" value="Genomic_DNA"/>
</dbReference>
<gene>
    <name evidence="1" type="ORF">MGAL_10B064079</name>
</gene>
<protein>
    <submittedName>
        <fullName evidence="1">Uncharacterized protein</fullName>
    </submittedName>
</protein>
<proteinExistence type="predicted"/>
<accession>A0A8B6C9F2</accession>
<dbReference type="OrthoDB" id="6146865at2759"/>
<dbReference type="AlphaFoldDB" id="A0A8B6C9F2"/>
<feature type="non-terminal residue" evidence="1">
    <location>
        <position position="1"/>
    </location>
</feature>
<sequence>MSVHNKDLHVLMMKNKNVIGYGHGARGQAEVGSVNAVIELGKEDVAEIVHDARQGGQTIYGEGFSSFAGYLITNLSDMNSAEYIEIHLKCSER</sequence>
<organism evidence="1 2">
    <name type="scientific">Mytilus galloprovincialis</name>
    <name type="common">Mediterranean mussel</name>
    <dbReference type="NCBI Taxonomy" id="29158"/>
    <lineage>
        <taxon>Eukaryota</taxon>
        <taxon>Metazoa</taxon>
        <taxon>Spiralia</taxon>
        <taxon>Lophotrochozoa</taxon>
        <taxon>Mollusca</taxon>
        <taxon>Bivalvia</taxon>
        <taxon>Autobranchia</taxon>
        <taxon>Pteriomorphia</taxon>
        <taxon>Mytilida</taxon>
        <taxon>Mytiloidea</taxon>
        <taxon>Mytilidae</taxon>
        <taxon>Mytilinae</taxon>
        <taxon>Mytilus</taxon>
    </lineage>
</organism>
<reference evidence="1" key="1">
    <citation type="submission" date="2018-11" db="EMBL/GenBank/DDBJ databases">
        <authorList>
            <person name="Alioto T."/>
            <person name="Alioto T."/>
        </authorList>
    </citation>
    <scope>NUCLEOTIDE SEQUENCE</scope>
</reference>
<dbReference type="SUPFAM" id="SSF49842">
    <property type="entry name" value="TNF-like"/>
    <property type="match status" value="1"/>
</dbReference>
<evidence type="ECO:0000313" key="1">
    <source>
        <dbReference type="EMBL" id="VDI01466.1"/>
    </source>
</evidence>